<protein>
    <submittedName>
        <fullName evidence="1">Uncharacterized protein</fullName>
    </submittedName>
</protein>
<accession>A0A832UPZ2</accession>
<organism evidence="1 2">
    <name type="scientific">Candidatus Undinarchaeum marinum</name>
    <dbReference type="NCBI Taxonomy" id="2756141"/>
    <lineage>
        <taxon>Archaea</taxon>
        <taxon>Candidatus Undinarchaeota</taxon>
        <taxon>Candidatus Undinarchaeia</taxon>
        <taxon>Candidatus Undinarchaeales</taxon>
        <taxon>Candidatus Undinarchaeaceae</taxon>
        <taxon>Candidatus Undinarchaeum</taxon>
    </lineage>
</organism>
<dbReference type="Proteomes" id="UP000604391">
    <property type="component" value="Unassembled WGS sequence"/>
</dbReference>
<comment type="caution">
    <text evidence="1">The sequence shown here is derived from an EMBL/GenBank/DDBJ whole genome shotgun (WGS) entry which is preliminary data.</text>
</comment>
<keyword evidence="2" id="KW-1185">Reference proteome</keyword>
<name>A0A832UPZ2_9ARCH</name>
<gene>
    <name evidence="1" type="ORF">H1011_02505</name>
</gene>
<evidence type="ECO:0000313" key="2">
    <source>
        <dbReference type="Proteomes" id="UP000604391"/>
    </source>
</evidence>
<proteinExistence type="predicted"/>
<sequence>MPINIKQLKKCDYFKELPEESQKVLHEFIIDSQKNATQWQYPNYFFAPPHDEAETMQLWIAIMKSSCQEHNEIRKLRGKVISPFVGPVLVEFYSRYAETKKKGNPLLVLSVDSLLRLMKKKWLVITPLTNSVALFRDFDIERLKRATDVYNIISSMSNTLMKVGPGKGNARITEHAIELIEKNL</sequence>
<reference evidence="1 2" key="1">
    <citation type="journal article" name="Nat. Commun.">
        <title>Undinarchaeota illuminate DPANN phylogeny and the impact of gene transfer on archaeal evolution.</title>
        <authorList>
            <person name="Dombrowski N."/>
            <person name="Williams T.A."/>
            <person name="Sun J."/>
            <person name="Woodcroft B.J."/>
            <person name="Lee J.H."/>
            <person name="Minh B.Q."/>
            <person name="Rinke C."/>
            <person name="Spang A."/>
        </authorList>
    </citation>
    <scope>NUCLEOTIDE SEQUENCE [LARGE SCALE GENOMIC DNA]</scope>
    <source>
        <strain evidence="1">MAG_bin17</strain>
    </source>
</reference>
<evidence type="ECO:0000313" key="1">
    <source>
        <dbReference type="EMBL" id="HIJ99671.1"/>
    </source>
</evidence>
<dbReference type="AlphaFoldDB" id="A0A832UPZ2"/>
<dbReference type="EMBL" id="DVAD01000014">
    <property type="protein sequence ID" value="HIJ99671.1"/>
    <property type="molecule type" value="Genomic_DNA"/>
</dbReference>